<evidence type="ECO:0000256" key="1">
    <source>
        <dbReference type="SAM" id="SignalP"/>
    </source>
</evidence>
<dbReference type="Pfam" id="PF16010">
    <property type="entry name" value="CDH-cyt"/>
    <property type="match status" value="1"/>
</dbReference>
<dbReference type="CDD" id="cd09630">
    <property type="entry name" value="CDH_like_cytochrome"/>
    <property type="match status" value="1"/>
</dbReference>
<dbReference type="OrthoDB" id="413885at2759"/>
<dbReference type="AlphaFoldDB" id="A0A6A6S7Q2"/>
<dbReference type="InterPro" id="IPR015920">
    <property type="entry name" value="Cellobiose_DH-like_cyt"/>
</dbReference>
<keyword evidence="4" id="KW-1185">Reference proteome</keyword>
<evidence type="ECO:0000259" key="2">
    <source>
        <dbReference type="Pfam" id="PF16010"/>
    </source>
</evidence>
<gene>
    <name evidence="3" type="ORF">P280DRAFT_505708</name>
</gene>
<dbReference type="InterPro" id="IPR053208">
    <property type="entry name" value="GMC_Oxidoreductase_CD"/>
</dbReference>
<dbReference type="Gene3D" id="2.60.40.1210">
    <property type="entry name" value="Cellobiose dehydrogenase, cytochrome domain"/>
    <property type="match status" value="1"/>
</dbReference>
<accession>A0A6A6S7Q2</accession>
<feature type="domain" description="Cellobiose dehydrogenase-like cytochrome" evidence="2">
    <location>
        <begin position="23"/>
        <end position="195"/>
    </location>
</feature>
<evidence type="ECO:0000313" key="3">
    <source>
        <dbReference type="EMBL" id="KAF2643620.1"/>
    </source>
</evidence>
<feature type="signal peptide" evidence="1">
    <location>
        <begin position="1"/>
        <end position="17"/>
    </location>
</feature>
<protein>
    <submittedName>
        <fullName evidence="3">CBD9-like protein</fullName>
    </submittedName>
</protein>
<dbReference type="SUPFAM" id="SSF49344">
    <property type="entry name" value="CBD9-like"/>
    <property type="match status" value="1"/>
</dbReference>
<reference evidence="3" key="1">
    <citation type="journal article" date="2020" name="Stud. Mycol.">
        <title>101 Dothideomycetes genomes: a test case for predicting lifestyles and emergence of pathogens.</title>
        <authorList>
            <person name="Haridas S."/>
            <person name="Albert R."/>
            <person name="Binder M."/>
            <person name="Bloem J."/>
            <person name="Labutti K."/>
            <person name="Salamov A."/>
            <person name="Andreopoulos B."/>
            <person name="Baker S."/>
            <person name="Barry K."/>
            <person name="Bills G."/>
            <person name="Bluhm B."/>
            <person name="Cannon C."/>
            <person name="Castanera R."/>
            <person name="Culley D."/>
            <person name="Daum C."/>
            <person name="Ezra D."/>
            <person name="Gonzalez J."/>
            <person name="Henrissat B."/>
            <person name="Kuo A."/>
            <person name="Liang C."/>
            <person name="Lipzen A."/>
            <person name="Lutzoni F."/>
            <person name="Magnuson J."/>
            <person name="Mondo S."/>
            <person name="Nolan M."/>
            <person name="Ohm R."/>
            <person name="Pangilinan J."/>
            <person name="Park H.-J."/>
            <person name="Ramirez L."/>
            <person name="Alfaro M."/>
            <person name="Sun H."/>
            <person name="Tritt A."/>
            <person name="Yoshinaga Y."/>
            <person name="Zwiers L.-H."/>
            <person name="Turgeon B."/>
            <person name="Goodwin S."/>
            <person name="Spatafora J."/>
            <person name="Crous P."/>
            <person name="Grigoriev I."/>
        </authorList>
    </citation>
    <scope>NUCLEOTIDE SEQUENCE</scope>
    <source>
        <strain evidence="3">CBS 473.64</strain>
    </source>
</reference>
<dbReference type="Proteomes" id="UP000799753">
    <property type="component" value="Unassembled WGS sequence"/>
</dbReference>
<proteinExistence type="predicted"/>
<dbReference type="PANTHER" id="PTHR47190">
    <property type="entry name" value="DEHYDROGENASE, PUTATIVE-RELATED"/>
    <property type="match status" value="1"/>
</dbReference>
<feature type="chain" id="PRO_5025418496" evidence="1">
    <location>
        <begin position="18"/>
        <end position="214"/>
    </location>
</feature>
<evidence type="ECO:0000313" key="4">
    <source>
        <dbReference type="Proteomes" id="UP000799753"/>
    </source>
</evidence>
<name>A0A6A6S7Q2_9PLEO</name>
<keyword evidence="1" id="KW-0732">Signal</keyword>
<dbReference type="EMBL" id="MU006780">
    <property type="protein sequence ID" value="KAF2643620.1"/>
    <property type="molecule type" value="Genomic_DNA"/>
</dbReference>
<dbReference type="PANTHER" id="PTHR47190:SF1">
    <property type="entry name" value="GLUCOSE-METHANOL-CHOLINE OXIDOREDUCTASE N-TERMINAL DOMAIN-CONTAINING PROTEIN"/>
    <property type="match status" value="1"/>
</dbReference>
<organism evidence="3 4">
    <name type="scientific">Massarina eburnea CBS 473.64</name>
    <dbReference type="NCBI Taxonomy" id="1395130"/>
    <lineage>
        <taxon>Eukaryota</taxon>
        <taxon>Fungi</taxon>
        <taxon>Dikarya</taxon>
        <taxon>Ascomycota</taxon>
        <taxon>Pezizomycotina</taxon>
        <taxon>Dothideomycetes</taxon>
        <taxon>Pleosporomycetidae</taxon>
        <taxon>Pleosporales</taxon>
        <taxon>Massarineae</taxon>
        <taxon>Massarinaceae</taxon>
        <taxon>Massarina</taxon>
    </lineage>
</organism>
<sequence length="214" mass="22174">MKLATFLTSGLAAFTAAQTPAPYTDPKSGITFSILQHSSGYFFGLALPTNATGSTDFIATIGGKGTGWSGVSLGGAMLGKLLIVAWPNGQSVLGSFRKTATHASPAIATGPFTQSPIANGTYVNSTHWTYTFLCSKCIQPDKTTFLPTDTSPSLGYALNAAAPPQKTNPASSVAKHTSQGQVVFDLSKARSGRFEEWAGYAGVPVAKVGRGFEG</sequence>